<dbReference type="SUPFAM" id="SSF54292">
    <property type="entry name" value="2Fe-2S ferredoxin-like"/>
    <property type="match status" value="1"/>
</dbReference>
<evidence type="ECO:0000256" key="1">
    <source>
        <dbReference type="ARBA" id="ARBA00022714"/>
    </source>
</evidence>
<dbReference type="Gene3D" id="3.10.20.30">
    <property type="match status" value="1"/>
</dbReference>
<dbReference type="GO" id="GO:0051537">
    <property type="term" value="F:2 iron, 2 sulfur cluster binding"/>
    <property type="evidence" value="ECO:0007669"/>
    <property type="project" value="UniProtKB-KW"/>
</dbReference>
<protein>
    <submittedName>
        <fullName evidence="5">Uncharacterized protein</fullName>
    </submittedName>
</protein>
<dbReference type="GO" id="GO:0046872">
    <property type="term" value="F:metal ion binding"/>
    <property type="evidence" value="ECO:0007669"/>
    <property type="project" value="UniProtKB-KW"/>
</dbReference>
<dbReference type="OMA" id="WEASPSW"/>
<dbReference type="OrthoDB" id="268593at2759"/>
<dbReference type="InterPro" id="IPR036010">
    <property type="entry name" value="2Fe-2S_ferredoxin-like_sf"/>
</dbReference>
<gene>
    <name evidence="5" type="ORF">KFE25_001621</name>
</gene>
<keyword evidence="1" id="KW-0001">2Fe-2S</keyword>
<keyword evidence="3" id="KW-0408">Iron</keyword>
<organism evidence="5 6">
    <name type="scientific">Diacronema lutheri</name>
    <name type="common">Unicellular marine alga</name>
    <name type="synonym">Monochrysis lutheri</name>
    <dbReference type="NCBI Taxonomy" id="2081491"/>
    <lineage>
        <taxon>Eukaryota</taxon>
        <taxon>Haptista</taxon>
        <taxon>Haptophyta</taxon>
        <taxon>Pavlovophyceae</taxon>
        <taxon>Pavlovales</taxon>
        <taxon>Pavlovaceae</taxon>
        <taxon>Diacronema</taxon>
    </lineage>
</organism>
<evidence type="ECO:0000313" key="5">
    <source>
        <dbReference type="EMBL" id="KAG8462848.1"/>
    </source>
</evidence>
<evidence type="ECO:0000313" key="6">
    <source>
        <dbReference type="Proteomes" id="UP000751190"/>
    </source>
</evidence>
<dbReference type="InterPro" id="IPR001055">
    <property type="entry name" value="Adrenodoxin-like"/>
</dbReference>
<reference evidence="5" key="1">
    <citation type="submission" date="2021-05" db="EMBL/GenBank/DDBJ databases">
        <title>The genome of the haptophyte Pavlova lutheri (Diacronema luteri, Pavlovales) - a model for lipid biosynthesis in eukaryotic algae.</title>
        <authorList>
            <person name="Hulatt C.J."/>
            <person name="Posewitz M.C."/>
        </authorList>
    </citation>
    <scope>NUCLEOTIDE SEQUENCE</scope>
    <source>
        <strain evidence="5">NIVA-4/92</strain>
    </source>
</reference>
<evidence type="ECO:0000256" key="2">
    <source>
        <dbReference type="ARBA" id="ARBA00022723"/>
    </source>
</evidence>
<dbReference type="InterPro" id="IPR012675">
    <property type="entry name" value="Beta-grasp_dom_sf"/>
</dbReference>
<keyword evidence="2" id="KW-0479">Metal-binding</keyword>
<keyword evidence="4" id="KW-0411">Iron-sulfur</keyword>
<dbReference type="EMBL" id="JAGTXO010000018">
    <property type="protein sequence ID" value="KAG8462848.1"/>
    <property type="molecule type" value="Genomic_DNA"/>
</dbReference>
<dbReference type="GO" id="GO:0005739">
    <property type="term" value="C:mitochondrion"/>
    <property type="evidence" value="ECO:0007669"/>
    <property type="project" value="TreeGrafter"/>
</dbReference>
<evidence type="ECO:0000256" key="3">
    <source>
        <dbReference type="ARBA" id="ARBA00023004"/>
    </source>
</evidence>
<dbReference type="Proteomes" id="UP000751190">
    <property type="component" value="Unassembled WGS sequence"/>
</dbReference>
<proteinExistence type="predicted"/>
<dbReference type="GO" id="GO:0140647">
    <property type="term" value="P:P450-containing electron transport chain"/>
    <property type="evidence" value="ECO:0007669"/>
    <property type="project" value="InterPro"/>
</dbReference>
<keyword evidence="6" id="KW-1185">Reference proteome</keyword>
<evidence type="ECO:0000256" key="4">
    <source>
        <dbReference type="ARBA" id="ARBA00023014"/>
    </source>
</evidence>
<name>A0A8J6CCU4_DIALT</name>
<dbReference type="AlphaFoldDB" id="A0A8J6CCU4"/>
<dbReference type="PANTHER" id="PTHR23426">
    <property type="entry name" value="FERREDOXIN/ADRENODOXIN"/>
    <property type="match status" value="1"/>
</dbReference>
<accession>A0A8J6CCU4</accession>
<sequence>MLRAGALALRRGSLASHAALARSASTVADVTVNCTFIKPNGKRTTVPGRVGWSLLKTAQHHDVGLEGWEASPSWSEDYGDGPATAADHVVVAKEWFDKLAPMYPEEEKMLGYVEHVTETSRLAAVIKLSKELDGITVYIPPENMSFKGYNA</sequence>
<comment type="caution">
    <text evidence="5">The sequence shown here is derived from an EMBL/GenBank/DDBJ whole genome shotgun (WGS) entry which is preliminary data.</text>
</comment>
<dbReference type="PANTHER" id="PTHR23426:SF67">
    <property type="entry name" value="2FE-2S FERREDOXIN-TYPE DOMAIN-CONTAINING PROTEIN"/>
    <property type="match status" value="1"/>
</dbReference>
<dbReference type="GO" id="GO:0009055">
    <property type="term" value="F:electron transfer activity"/>
    <property type="evidence" value="ECO:0007669"/>
    <property type="project" value="TreeGrafter"/>
</dbReference>